<dbReference type="HOGENOM" id="CLU_048756_0_0_1"/>
<feature type="active site" evidence="1">
    <location>
        <position position="53"/>
    </location>
</feature>
<name>A0A084B230_STACB</name>
<dbReference type="Proteomes" id="UP000028045">
    <property type="component" value="Unassembled WGS sequence"/>
</dbReference>
<evidence type="ECO:0000313" key="2">
    <source>
        <dbReference type="EMBL" id="KEY71609.1"/>
    </source>
</evidence>
<dbReference type="GO" id="GO:0016853">
    <property type="term" value="F:isomerase activity"/>
    <property type="evidence" value="ECO:0007669"/>
    <property type="project" value="TreeGrafter"/>
</dbReference>
<gene>
    <name evidence="2" type="ORF">S7711_06069</name>
</gene>
<accession>A0A084B230</accession>
<sequence>MPLELPFVTLDVFTRTRFRGNPLAVVTIPAGTGPDRPSQEEKLAIAREFNLSETVFVHDEADHDVKQRRIDIFLPYSEIPFAGHPVIGTAVSLLPLGVDTLITKAGPISILPTASDAVQADIPHNVHLHVKRLRDLGSHPSLNCLSSVPEIRQAQLQGVVFSIVHGMNFILVELPSLQLLAQVKLIPAHFPTSQLLDEGWGTGFIGTYFFVRTSASRLESDREHVSLRTRLVEDTFEDPATGSAACALSSYLSLAGKSRQTQSFTYDITQGVEMGKESHIAVEVRLKDADSIHKVSLSGPAVKVMQGSITL</sequence>
<dbReference type="PANTHER" id="PTHR13774:SF32">
    <property type="entry name" value="ANTISENSE-ENHANCING SEQUENCE 1"/>
    <property type="match status" value="1"/>
</dbReference>
<protein>
    <recommendedName>
        <fullName evidence="4">Phenazine biosynthesis protein</fullName>
    </recommendedName>
</protein>
<dbReference type="InterPro" id="IPR003719">
    <property type="entry name" value="Phenazine_PhzF-like"/>
</dbReference>
<proteinExistence type="predicted"/>
<dbReference type="GO" id="GO:0005737">
    <property type="term" value="C:cytoplasm"/>
    <property type="evidence" value="ECO:0007669"/>
    <property type="project" value="TreeGrafter"/>
</dbReference>
<reference evidence="2 3" key="1">
    <citation type="journal article" date="2014" name="BMC Genomics">
        <title>Comparative genome sequencing reveals chemotype-specific gene clusters in the toxigenic black mold Stachybotrys.</title>
        <authorList>
            <person name="Semeiks J."/>
            <person name="Borek D."/>
            <person name="Otwinowski Z."/>
            <person name="Grishin N.V."/>
        </authorList>
    </citation>
    <scope>NUCLEOTIDE SEQUENCE [LARGE SCALE GENOMIC DNA]</scope>
    <source>
        <strain evidence="3">CBS 109288 / IBT 7711</strain>
    </source>
</reference>
<dbReference type="Pfam" id="PF02567">
    <property type="entry name" value="PhzC-PhzF"/>
    <property type="match status" value="1"/>
</dbReference>
<dbReference type="AlphaFoldDB" id="A0A084B230"/>
<dbReference type="EMBL" id="KL648259">
    <property type="protein sequence ID" value="KEY71609.1"/>
    <property type="molecule type" value="Genomic_DNA"/>
</dbReference>
<dbReference type="NCBIfam" id="TIGR00654">
    <property type="entry name" value="PhzF_family"/>
    <property type="match status" value="1"/>
</dbReference>
<keyword evidence="3" id="KW-1185">Reference proteome</keyword>
<evidence type="ECO:0000256" key="1">
    <source>
        <dbReference type="PIRSR" id="PIRSR016184-1"/>
    </source>
</evidence>
<dbReference type="Gene3D" id="3.10.310.10">
    <property type="entry name" value="Diaminopimelate Epimerase, Chain A, domain 1"/>
    <property type="match status" value="2"/>
</dbReference>
<evidence type="ECO:0008006" key="4">
    <source>
        <dbReference type="Google" id="ProtNLM"/>
    </source>
</evidence>
<dbReference type="PANTHER" id="PTHR13774">
    <property type="entry name" value="PHENAZINE BIOSYNTHESIS PROTEIN"/>
    <property type="match status" value="1"/>
</dbReference>
<evidence type="ECO:0000313" key="3">
    <source>
        <dbReference type="Proteomes" id="UP000028045"/>
    </source>
</evidence>
<dbReference type="SUPFAM" id="SSF54506">
    <property type="entry name" value="Diaminopimelate epimerase-like"/>
    <property type="match status" value="1"/>
</dbReference>
<dbReference type="PIRSF" id="PIRSF016184">
    <property type="entry name" value="PhzC_PhzF"/>
    <property type="match status" value="1"/>
</dbReference>
<organism evidence="2 3">
    <name type="scientific">Stachybotrys chartarum (strain CBS 109288 / IBT 7711)</name>
    <name type="common">Toxic black mold</name>
    <name type="synonym">Stilbospora chartarum</name>
    <dbReference type="NCBI Taxonomy" id="1280523"/>
    <lineage>
        <taxon>Eukaryota</taxon>
        <taxon>Fungi</taxon>
        <taxon>Dikarya</taxon>
        <taxon>Ascomycota</taxon>
        <taxon>Pezizomycotina</taxon>
        <taxon>Sordariomycetes</taxon>
        <taxon>Hypocreomycetidae</taxon>
        <taxon>Hypocreales</taxon>
        <taxon>Stachybotryaceae</taxon>
        <taxon>Stachybotrys</taxon>
    </lineage>
</organism>
<dbReference type="OrthoDB" id="75169at2759"/>